<comment type="caution">
    <text evidence="1">The sequence shown here is derived from an EMBL/GenBank/DDBJ whole genome shotgun (WGS) entry which is preliminary data.</text>
</comment>
<proteinExistence type="predicted"/>
<evidence type="ECO:0000313" key="2">
    <source>
        <dbReference type="Proteomes" id="UP000805649"/>
    </source>
</evidence>
<dbReference type="Proteomes" id="UP000805649">
    <property type="component" value="Unassembled WGS sequence"/>
</dbReference>
<accession>A0ACC3Z3D1</accession>
<name>A0ACC3Z3D1_COLTU</name>
<sequence length="588" mass="65160">MSSTNPSDIPPISALREALDYGDVSLPRCKAFYDSCRYFQSSFISRQGWEASSLFDWKSREHQAALSEMTRAYLDTGGNGRVFWPDNETTSRSNKLKYSVNQALIRRVMRQLFWRLNLQQHRNAKYRKNKKTTNEPSRNGRGLSHDNPIDLDLVVDESSNRRAADTPNTPRSETVPGFANRLENDNANTLGPASSMRQGSKDLYRVPDSPDLGTHVPTNQPIFGLMSSGPRNNDTRRFVPYTDAEMEPPANRTVAEDTAPADTMSSVKRGKRRAVYQMSRSSPRKRRTRRDPGFATQEEVDNALQSPERAPSPANDENHAAVELNTAAGEGSSRNTNYAQRDAGEGPSTNTDYARHELRATIEDEAEEDDTNAFVDDSIIQLENEILQSANTATSNNSNIAPFAQMNPTESTPQGAETSAAGEQMGLGSVPSGSSAVGIEDQQAQNNQPIVDNNPPQVTPSKKKPQLEFNYSVITNYPTRKSTPWIPKGSFKSKTLSELWSELPVDLSSSHVKCLRFLMVAPGTCAEHLVYPEQEDQFNVTKRRLAKFMIACLAEAKDGKTVNVDIEIEVVTDADATGGGIDEEDLVW</sequence>
<keyword evidence="2" id="KW-1185">Reference proteome</keyword>
<evidence type="ECO:0000313" key="1">
    <source>
        <dbReference type="EMBL" id="KAL0938598.1"/>
    </source>
</evidence>
<protein>
    <submittedName>
        <fullName evidence="1">Uncharacterized protein</fullName>
    </submittedName>
</protein>
<gene>
    <name evidence="1" type="ORF">CTRU02_205208</name>
</gene>
<organism evidence="1 2">
    <name type="scientific">Colletotrichum truncatum</name>
    <name type="common">Anthracnose fungus</name>
    <name type="synonym">Colletotrichum capsici</name>
    <dbReference type="NCBI Taxonomy" id="5467"/>
    <lineage>
        <taxon>Eukaryota</taxon>
        <taxon>Fungi</taxon>
        <taxon>Dikarya</taxon>
        <taxon>Ascomycota</taxon>
        <taxon>Pezizomycotina</taxon>
        <taxon>Sordariomycetes</taxon>
        <taxon>Hypocreomycetidae</taxon>
        <taxon>Glomerellales</taxon>
        <taxon>Glomerellaceae</taxon>
        <taxon>Colletotrichum</taxon>
        <taxon>Colletotrichum truncatum species complex</taxon>
    </lineage>
</organism>
<dbReference type="EMBL" id="VUJX02000003">
    <property type="protein sequence ID" value="KAL0938598.1"/>
    <property type="molecule type" value="Genomic_DNA"/>
</dbReference>
<reference evidence="1 2" key="1">
    <citation type="journal article" date="2020" name="Phytopathology">
        <title>Genome Sequence Resources of Colletotrichum truncatum, C. plurivorum, C. musicola, and C. sojae: Four Species Pathogenic to Soybean (Glycine max).</title>
        <authorList>
            <person name="Rogerio F."/>
            <person name="Boufleur T.R."/>
            <person name="Ciampi-Guillardi M."/>
            <person name="Sukno S.A."/>
            <person name="Thon M.R."/>
            <person name="Massola Junior N.S."/>
            <person name="Baroncelli R."/>
        </authorList>
    </citation>
    <scope>NUCLEOTIDE SEQUENCE [LARGE SCALE GENOMIC DNA]</scope>
    <source>
        <strain evidence="1 2">CMES1059</strain>
    </source>
</reference>